<organism evidence="1">
    <name type="scientific">Aquilaria malaccensis</name>
    <dbReference type="NCBI Taxonomy" id="223753"/>
    <lineage>
        <taxon>Eukaryota</taxon>
        <taxon>Viridiplantae</taxon>
        <taxon>Streptophyta</taxon>
        <taxon>Embryophyta</taxon>
        <taxon>Tracheophyta</taxon>
        <taxon>Spermatophyta</taxon>
        <taxon>Magnoliopsida</taxon>
        <taxon>eudicotyledons</taxon>
        <taxon>Gunneridae</taxon>
        <taxon>Pentapetalae</taxon>
        <taxon>rosids</taxon>
        <taxon>malvids</taxon>
        <taxon>Malvales</taxon>
        <taxon>Thymelaeaceae</taxon>
        <taxon>Aquilaria</taxon>
    </lineage>
</organism>
<sequence length="55" mass="6309">MTILQWVKREITVLVFQDIGYYCRVCSSVTHPRGAQIHGGRASSFFSISFEKNML</sequence>
<name>A0A4Y6GMP8_9ROSI</name>
<evidence type="ECO:0000313" key="1">
    <source>
        <dbReference type="EMBL" id="QDF43942.1"/>
    </source>
</evidence>
<dbReference type="AlphaFoldDB" id="A0A4Y6GMP8"/>
<dbReference type="EMBL" id="MK751308">
    <property type="protein sequence ID" value="QDF43942.1"/>
    <property type="molecule type" value="mRNA"/>
</dbReference>
<accession>A0A4Y6GMP8</accession>
<proteinExistence type="evidence at transcript level"/>
<reference evidence="1" key="1">
    <citation type="submission" date="2019-04" db="EMBL/GenBank/DDBJ databases">
        <authorList>
            <person name="Islam M.R."/>
            <person name="Banu S."/>
        </authorList>
    </citation>
    <scope>NUCLEOTIDE SEQUENCE</scope>
    <source>
        <strain evidence="1">TDF-7</strain>
    </source>
</reference>
<protein>
    <submittedName>
        <fullName evidence="1">Uncharacterized protein</fullName>
    </submittedName>
</protein>